<dbReference type="Pfam" id="PF03831">
    <property type="entry name" value="YjdM"/>
    <property type="match status" value="1"/>
</dbReference>
<keyword evidence="3" id="KW-1185">Reference proteome</keyword>
<reference evidence="3" key="1">
    <citation type="journal article" date="2014" name="Genome Announc.">
        <title>Complete Genome Sequence of Campylobacter iguaniorum Strain 1485ET, Isolated from a Bearded Dragon (Pogona vitticeps).</title>
        <authorList>
            <person name="Gilbert M.J."/>
            <person name="Miller W.G."/>
            <person name="Yee E."/>
            <person name="Kik M."/>
            <person name="Wagenaar J.A."/>
            <person name="Duim B."/>
        </authorList>
    </citation>
    <scope>NUCLEOTIDE SEQUENCE [LARGE SCALE GENOMIC DNA]</scope>
    <source>
        <strain evidence="3">1485E</strain>
    </source>
</reference>
<dbReference type="Proteomes" id="UP000028486">
    <property type="component" value="Chromosome"/>
</dbReference>
<dbReference type="PATRIC" id="fig|1244531.5.peg.931"/>
<proteinExistence type="predicted"/>
<dbReference type="KEGG" id="caj:CIG1485E_0931"/>
<dbReference type="AlphaFoldDB" id="A0A076FG27"/>
<evidence type="ECO:0000259" key="1">
    <source>
        <dbReference type="Pfam" id="PF03831"/>
    </source>
</evidence>
<accession>A0A076FG27</accession>
<dbReference type="EMBL" id="CP009043">
    <property type="protein sequence ID" value="AII14769.1"/>
    <property type="molecule type" value="Genomic_DNA"/>
</dbReference>
<dbReference type="Gene3D" id="2.30.30.40">
    <property type="entry name" value="SH3 Domains"/>
    <property type="match status" value="1"/>
</dbReference>
<dbReference type="RefSeq" id="WP_038454252.1">
    <property type="nucleotide sequence ID" value="NZ_CP009043.1"/>
</dbReference>
<dbReference type="eggNOG" id="COG2824">
    <property type="taxonomic scope" value="Bacteria"/>
</dbReference>
<evidence type="ECO:0000313" key="3">
    <source>
        <dbReference type="Proteomes" id="UP000028486"/>
    </source>
</evidence>
<gene>
    <name evidence="2" type="ORF">CIG1485E_0931</name>
</gene>
<organism evidence="2 3">
    <name type="scientific">Campylobacter iguaniorum</name>
    <dbReference type="NCBI Taxonomy" id="1244531"/>
    <lineage>
        <taxon>Bacteria</taxon>
        <taxon>Pseudomonadati</taxon>
        <taxon>Campylobacterota</taxon>
        <taxon>Epsilonproteobacteria</taxon>
        <taxon>Campylobacterales</taxon>
        <taxon>Campylobacteraceae</taxon>
        <taxon>Campylobacter</taxon>
    </lineage>
</organism>
<evidence type="ECO:0000313" key="2">
    <source>
        <dbReference type="EMBL" id="AII14769.1"/>
    </source>
</evidence>
<protein>
    <submittedName>
        <fullName evidence="2">PhnA domain-containing protein</fullName>
    </submittedName>
</protein>
<dbReference type="OrthoDB" id="9810131at2"/>
<dbReference type="HOGENOM" id="CLU_134486_2_1_7"/>
<dbReference type="InterPro" id="IPR013988">
    <property type="entry name" value="YjdM_C"/>
</dbReference>
<sequence length="69" mass="7280">MAKDSNGNELNAGDSVTVIKDLKIKGASSTIKRGTTVKNIKLTGSQSEVECKISGVGTVVLKTEFLKKI</sequence>
<dbReference type="SUPFAM" id="SSF82057">
    <property type="entry name" value="Prokaryotic SH3-related domain"/>
    <property type="match status" value="1"/>
</dbReference>
<name>A0A076FG27_9BACT</name>
<feature type="domain" description="Protein YjdM C-terminal" evidence="1">
    <location>
        <begin position="3"/>
        <end position="68"/>
    </location>
</feature>